<protein>
    <recommendedName>
        <fullName evidence="5">Ribosomal RNA-processing protein 14/surfeit locus protein 6 C-terminal domain-containing protein</fullName>
    </recommendedName>
</protein>
<dbReference type="PANTHER" id="PTHR14369">
    <property type="entry name" value="SURFEIT LOCUS PROTEIN 6"/>
    <property type="match status" value="1"/>
</dbReference>
<feature type="compositionally biased region" description="Basic and acidic residues" evidence="4">
    <location>
        <begin position="112"/>
        <end position="129"/>
    </location>
</feature>
<dbReference type="InterPro" id="IPR029190">
    <property type="entry name" value="Rrp14/SURF6_C"/>
</dbReference>
<dbReference type="GO" id="GO:0003677">
    <property type="term" value="F:DNA binding"/>
    <property type="evidence" value="ECO:0007669"/>
    <property type="project" value="TreeGrafter"/>
</dbReference>
<evidence type="ECO:0000313" key="7">
    <source>
        <dbReference type="Proteomes" id="UP000230233"/>
    </source>
</evidence>
<dbReference type="Proteomes" id="UP000230233">
    <property type="component" value="Chromosome II"/>
</dbReference>
<keyword evidence="7" id="KW-1185">Reference proteome</keyword>
<dbReference type="GO" id="GO:0042274">
    <property type="term" value="P:ribosomal small subunit biogenesis"/>
    <property type="evidence" value="ECO:0007669"/>
    <property type="project" value="TreeGrafter"/>
</dbReference>
<dbReference type="GO" id="GO:0003723">
    <property type="term" value="F:RNA binding"/>
    <property type="evidence" value="ECO:0007669"/>
    <property type="project" value="TreeGrafter"/>
</dbReference>
<evidence type="ECO:0000256" key="1">
    <source>
        <dbReference type="ARBA" id="ARBA00004123"/>
    </source>
</evidence>
<dbReference type="GO" id="GO:0042273">
    <property type="term" value="P:ribosomal large subunit biogenesis"/>
    <property type="evidence" value="ECO:0007669"/>
    <property type="project" value="TreeGrafter"/>
</dbReference>
<sequence length="477" mass="55037">MPNESETTQDAVDILDKEMMAFCNLVPVNIWGFDDDVKESLKMRKHSLVNRQLSKKERKTMSAQQKQQLAKGLGLTPNTVQEVLEWMSNSKKHAKVQPQKMAVPIKRPAVQNEKKETSKKVPKPEKKNNADSSEEESSDEEESDDDEDDVSDNDVQEPSAKKQRKEESSDDEEDEDEKPEVENGVTAVQEDDDSIDEEEDEVPAKKAKLIPSSTLKSNDKIEKEIKKLEEDEDNESPEVKRQIALLRLQKKLKEMKVERKGKGPAKVTPAMAAKLAEEKRLKRRESKLKLKQRRAEEKKGKDGAKIKTETVENAENEEVNEKKPSGISFNKLKFEIKEDKQRGKKIRTAKKDRALKLTGRDYKSLIAKVEETKATIAKVREADPHKATIMEDELKWEKTLKRAAGGKVKDNLEMLKKALAKKNKLKERKKQKWDNREKKVDDEKQTKQDKRKKNLQKRIDDVKKRKMNKLRNKGRIL</sequence>
<comment type="subcellular location">
    <subcellularLocation>
        <location evidence="1">Nucleus</location>
    </subcellularLocation>
</comment>
<reference evidence="7" key="1">
    <citation type="submission" date="2017-10" db="EMBL/GenBank/DDBJ databases">
        <title>Rapid genome shrinkage in a self-fertile nematode reveals novel sperm competition proteins.</title>
        <authorList>
            <person name="Yin D."/>
            <person name="Schwarz E.M."/>
            <person name="Thomas C.G."/>
            <person name="Felde R.L."/>
            <person name="Korf I.F."/>
            <person name="Cutter A.D."/>
            <person name="Schartner C.M."/>
            <person name="Ralston E.J."/>
            <person name="Meyer B.J."/>
            <person name="Haag E.S."/>
        </authorList>
    </citation>
    <scope>NUCLEOTIDE SEQUENCE [LARGE SCALE GENOMIC DNA]</scope>
    <source>
        <strain evidence="7">JU1422</strain>
    </source>
</reference>
<feature type="compositionally biased region" description="Acidic residues" evidence="4">
    <location>
        <begin position="189"/>
        <end position="201"/>
    </location>
</feature>
<accession>A0A2G5V5E1</accession>
<gene>
    <name evidence="6" type="primary">Cni-ZK546.14</name>
    <name evidence="6" type="synonym">Cnig_chr_II.g6495</name>
    <name evidence="6" type="ORF">B9Z55_006495</name>
</gene>
<dbReference type="Pfam" id="PF04935">
    <property type="entry name" value="SURF6"/>
    <property type="match status" value="1"/>
</dbReference>
<evidence type="ECO:0000256" key="4">
    <source>
        <dbReference type="SAM" id="MobiDB-lite"/>
    </source>
</evidence>
<comment type="caution">
    <text evidence="6">The sequence shown here is derived from an EMBL/GenBank/DDBJ whole genome shotgun (WGS) entry which is preliminary data.</text>
</comment>
<dbReference type="GO" id="GO:0005730">
    <property type="term" value="C:nucleolus"/>
    <property type="evidence" value="ECO:0007669"/>
    <property type="project" value="TreeGrafter"/>
</dbReference>
<evidence type="ECO:0000256" key="2">
    <source>
        <dbReference type="ARBA" id="ARBA00005904"/>
    </source>
</evidence>
<name>A0A2G5V5E1_9PELO</name>
<feature type="compositionally biased region" description="Basic residues" evidence="4">
    <location>
        <begin position="420"/>
        <end position="431"/>
    </location>
</feature>
<feature type="domain" description="Ribosomal RNA-processing protein 14/surfeit locus protein 6 C-terminal" evidence="5">
    <location>
        <begin position="275"/>
        <end position="467"/>
    </location>
</feature>
<evidence type="ECO:0000313" key="6">
    <source>
        <dbReference type="EMBL" id="PIC47003.1"/>
    </source>
</evidence>
<feature type="region of interest" description="Disordered" evidence="4">
    <location>
        <begin position="53"/>
        <end position="74"/>
    </location>
</feature>
<feature type="compositionally biased region" description="Basic and acidic residues" evidence="4">
    <location>
        <begin position="293"/>
        <end position="310"/>
    </location>
</feature>
<feature type="compositionally biased region" description="Acidic residues" evidence="4">
    <location>
        <begin position="168"/>
        <end position="179"/>
    </location>
</feature>
<evidence type="ECO:0000259" key="5">
    <source>
        <dbReference type="Pfam" id="PF04935"/>
    </source>
</evidence>
<feature type="compositionally biased region" description="Basic residues" evidence="4">
    <location>
        <begin position="281"/>
        <end position="292"/>
    </location>
</feature>
<evidence type="ECO:0000256" key="3">
    <source>
        <dbReference type="ARBA" id="ARBA00023242"/>
    </source>
</evidence>
<dbReference type="STRING" id="1611254.A0A2G5V5E1"/>
<proteinExistence type="inferred from homology"/>
<feature type="region of interest" description="Disordered" evidence="4">
    <location>
        <begin position="256"/>
        <end position="324"/>
    </location>
</feature>
<keyword evidence="3" id="KW-0539">Nucleus</keyword>
<feature type="compositionally biased region" description="Basic and acidic residues" evidence="4">
    <location>
        <begin position="432"/>
        <end position="448"/>
    </location>
</feature>
<dbReference type="EMBL" id="PDUG01000002">
    <property type="protein sequence ID" value="PIC47003.1"/>
    <property type="molecule type" value="Genomic_DNA"/>
</dbReference>
<feature type="compositionally biased region" description="Basic residues" evidence="4">
    <location>
        <begin position="464"/>
        <end position="477"/>
    </location>
</feature>
<feature type="region of interest" description="Disordered" evidence="4">
    <location>
        <begin position="91"/>
        <end position="221"/>
    </location>
</feature>
<feature type="compositionally biased region" description="Acidic residues" evidence="4">
    <location>
        <begin position="132"/>
        <end position="155"/>
    </location>
</feature>
<dbReference type="OrthoDB" id="444809at2759"/>
<organism evidence="6 7">
    <name type="scientific">Caenorhabditis nigoni</name>
    <dbReference type="NCBI Taxonomy" id="1611254"/>
    <lineage>
        <taxon>Eukaryota</taxon>
        <taxon>Metazoa</taxon>
        <taxon>Ecdysozoa</taxon>
        <taxon>Nematoda</taxon>
        <taxon>Chromadorea</taxon>
        <taxon>Rhabditida</taxon>
        <taxon>Rhabditina</taxon>
        <taxon>Rhabditomorpha</taxon>
        <taxon>Rhabditoidea</taxon>
        <taxon>Rhabditidae</taxon>
        <taxon>Peloderinae</taxon>
        <taxon>Caenorhabditis</taxon>
    </lineage>
</organism>
<dbReference type="InterPro" id="IPR007019">
    <property type="entry name" value="SURF6"/>
</dbReference>
<comment type="similarity">
    <text evidence="2">Belongs to the SURF6 family.</text>
</comment>
<feature type="region of interest" description="Disordered" evidence="4">
    <location>
        <begin position="420"/>
        <end position="477"/>
    </location>
</feature>
<feature type="compositionally biased region" description="Low complexity" evidence="4">
    <location>
        <begin position="63"/>
        <end position="74"/>
    </location>
</feature>
<dbReference type="AlphaFoldDB" id="A0A2G5V5E1"/>
<dbReference type="PANTHER" id="PTHR14369:SF0">
    <property type="entry name" value="SURFEIT LOCUS PROTEIN 6"/>
    <property type="match status" value="1"/>
</dbReference>